<proteinExistence type="predicted"/>
<feature type="domain" description="Peptidase U32 collagenase" evidence="2">
    <location>
        <begin position="2"/>
        <end position="128"/>
    </location>
</feature>
<feature type="compositionally biased region" description="Polar residues" evidence="1">
    <location>
        <begin position="340"/>
        <end position="350"/>
    </location>
</feature>
<comment type="caution">
    <text evidence="3">The sequence shown here is derived from an EMBL/GenBank/DDBJ whole genome shotgun (WGS) entry which is preliminary data.</text>
</comment>
<feature type="non-terminal residue" evidence="3">
    <location>
        <position position="1"/>
    </location>
</feature>
<sequence>IVWRTKDPALESRLRSSYDGLAAADNRRLTVTVAVSGRLGGPLTLRLTDPEGRSVAVDSRLALAGAERRGMSAEDVGKALGPTLGEATLAVAGGVDVVGLDLAAGLFLPASELKAMRRLAVEALLAARSQHPRAQGLAACAVLPGMLAEARGAAAPEAVLRMVADLSCTRQEAVAAEEEEAEASGSGAAREAGRDGTSGGAAERAGPSGRGGAAPGARRVAAAAAASPAGGGGGEGVCIRVLCRSRAQVDAALEVSWLREVVVDFLEVQGLKEAVQALASPRPLALPPSLPPLLSSLPLMSAPPRLPPPLPYSSRPYDSGGGGGVAPRPLCAKSRMPQRWKTQAGSLERG</sequence>
<dbReference type="AlphaFoldDB" id="A0A2J7ZI94"/>
<feature type="region of interest" description="Disordered" evidence="1">
    <location>
        <begin position="174"/>
        <end position="215"/>
    </location>
</feature>
<accession>A0A2J7ZI94</accession>
<feature type="region of interest" description="Disordered" evidence="1">
    <location>
        <begin position="312"/>
        <end position="350"/>
    </location>
</feature>
<dbReference type="Proteomes" id="UP000236333">
    <property type="component" value="Unassembled WGS sequence"/>
</dbReference>
<gene>
    <name evidence="3" type="ORF">TSOC_014216</name>
</gene>
<protein>
    <recommendedName>
        <fullName evidence="2">Peptidase U32 collagenase domain-containing protein</fullName>
    </recommendedName>
</protein>
<reference evidence="3 4" key="1">
    <citation type="journal article" date="2017" name="Mol. Biol. Evol.">
        <title>The 4-celled Tetrabaena socialis nuclear genome reveals the essential components for genetic control of cell number at the origin of multicellularity in the volvocine lineage.</title>
        <authorList>
            <person name="Featherston J."/>
            <person name="Arakaki Y."/>
            <person name="Hanschen E.R."/>
            <person name="Ferris P.J."/>
            <person name="Michod R.E."/>
            <person name="Olson B.J.S.C."/>
            <person name="Nozaki H."/>
            <person name="Durand P.M."/>
        </authorList>
    </citation>
    <scope>NUCLEOTIDE SEQUENCE [LARGE SCALE GENOMIC DNA]</scope>
    <source>
        <strain evidence="3 4">NIES-571</strain>
    </source>
</reference>
<dbReference type="InterPro" id="IPR020988">
    <property type="entry name" value="Pept_U32_collagenase"/>
</dbReference>
<dbReference type="EMBL" id="PGGS01001843">
    <property type="protein sequence ID" value="PNG99986.1"/>
    <property type="molecule type" value="Genomic_DNA"/>
</dbReference>
<evidence type="ECO:0000313" key="3">
    <source>
        <dbReference type="EMBL" id="PNG99986.1"/>
    </source>
</evidence>
<keyword evidence="4" id="KW-1185">Reference proteome</keyword>
<evidence type="ECO:0000256" key="1">
    <source>
        <dbReference type="SAM" id="MobiDB-lite"/>
    </source>
</evidence>
<organism evidence="3 4">
    <name type="scientific">Tetrabaena socialis</name>
    <dbReference type="NCBI Taxonomy" id="47790"/>
    <lineage>
        <taxon>Eukaryota</taxon>
        <taxon>Viridiplantae</taxon>
        <taxon>Chlorophyta</taxon>
        <taxon>core chlorophytes</taxon>
        <taxon>Chlorophyceae</taxon>
        <taxon>CS clade</taxon>
        <taxon>Chlamydomonadales</taxon>
        <taxon>Tetrabaenaceae</taxon>
        <taxon>Tetrabaena</taxon>
    </lineage>
</organism>
<dbReference type="Pfam" id="PF12392">
    <property type="entry name" value="DUF3656"/>
    <property type="match status" value="1"/>
</dbReference>
<feature type="non-terminal residue" evidence="3">
    <location>
        <position position="350"/>
    </location>
</feature>
<evidence type="ECO:0000259" key="2">
    <source>
        <dbReference type="Pfam" id="PF12392"/>
    </source>
</evidence>
<name>A0A2J7ZI94_9CHLO</name>
<evidence type="ECO:0000313" key="4">
    <source>
        <dbReference type="Proteomes" id="UP000236333"/>
    </source>
</evidence>